<dbReference type="Ensembl" id="ENSLLTT00000005869.1">
    <property type="protein sequence ID" value="ENSLLTP00000005639.1"/>
    <property type="gene ID" value="ENSLLTG00000004314.1"/>
</dbReference>
<dbReference type="Proteomes" id="UP000694406">
    <property type="component" value="Unplaced"/>
</dbReference>
<dbReference type="GO" id="GO:0043489">
    <property type="term" value="P:RNA stabilization"/>
    <property type="evidence" value="ECO:0007669"/>
    <property type="project" value="UniProtKB-ARBA"/>
</dbReference>
<keyword evidence="7" id="KW-0694">RNA-binding</keyword>
<protein>
    <recommendedName>
        <fullName evidence="3">H/ACA ribonucleoprotein complex non-core subunit NAF1</fullName>
    </recommendedName>
</protein>
<evidence type="ECO:0000256" key="11">
    <source>
        <dbReference type="SAM" id="MobiDB-lite"/>
    </source>
</evidence>
<evidence type="ECO:0000256" key="6">
    <source>
        <dbReference type="ARBA" id="ARBA00022553"/>
    </source>
</evidence>
<comment type="function">
    <text evidence="9">RNA-binding protein required for the maturation of box H/ACA snoRNPs complex and ribosome biogenesis. During assembly of the H/ACA snoRNPs complex, it associates with the complex and disappears during maturation of the complex and is replaced by NOLA1/GAR1 to yield mature H/ACA snoRNPs complex. Probably competes with NOLA1/GAR1 for binding with DKC1/NOLA4.</text>
</comment>
<dbReference type="GO" id="GO:0005634">
    <property type="term" value="C:nucleus"/>
    <property type="evidence" value="ECO:0007669"/>
    <property type="project" value="UniProtKB-SubCell"/>
</dbReference>
<dbReference type="GO" id="GO:0003723">
    <property type="term" value="F:RNA binding"/>
    <property type="evidence" value="ECO:0007669"/>
    <property type="project" value="UniProtKB-KW"/>
</dbReference>
<keyword evidence="5" id="KW-0698">rRNA processing</keyword>
<evidence type="ECO:0000256" key="8">
    <source>
        <dbReference type="ARBA" id="ARBA00023242"/>
    </source>
</evidence>
<dbReference type="Gene3D" id="2.40.10.230">
    <property type="entry name" value="Probable tRNA pseudouridine synthase domain"/>
    <property type="match status" value="1"/>
</dbReference>
<evidence type="ECO:0000256" key="2">
    <source>
        <dbReference type="ARBA" id="ARBA00009801"/>
    </source>
</evidence>
<dbReference type="SUPFAM" id="SSF50447">
    <property type="entry name" value="Translation proteins"/>
    <property type="match status" value="1"/>
</dbReference>
<feature type="region of interest" description="Disordered" evidence="11">
    <location>
        <begin position="27"/>
        <end position="238"/>
    </location>
</feature>
<comment type="similarity">
    <text evidence="2">Belongs to the NAF1 family.</text>
</comment>
<dbReference type="AlphaFoldDB" id="A0A8C5RMU6"/>
<feature type="region of interest" description="Disordered" evidence="11">
    <location>
        <begin position="354"/>
        <end position="406"/>
    </location>
</feature>
<feature type="compositionally biased region" description="Basic and acidic residues" evidence="11">
    <location>
        <begin position="171"/>
        <end position="186"/>
    </location>
</feature>
<feature type="compositionally biased region" description="Basic and acidic residues" evidence="11">
    <location>
        <begin position="354"/>
        <end position="365"/>
    </location>
</feature>
<reference evidence="12" key="2">
    <citation type="submission" date="2025-09" db="UniProtKB">
        <authorList>
            <consortium name="Ensembl"/>
        </authorList>
    </citation>
    <scope>IDENTIFICATION</scope>
</reference>
<keyword evidence="8" id="KW-0539">Nucleus</keyword>
<dbReference type="GO" id="GO:0000493">
    <property type="term" value="P:box H/ACA snoRNP assembly"/>
    <property type="evidence" value="ECO:0007669"/>
    <property type="project" value="InterPro"/>
</dbReference>
<dbReference type="GO" id="GO:0005732">
    <property type="term" value="C:sno(s)RNA-containing ribonucleoprotein complex"/>
    <property type="evidence" value="ECO:0007669"/>
    <property type="project" value="InterPro"/>
</dbReference>
<evidence type="ECO:0000256" key="9">
    <source>
        <dbReference type="ARBA" id="ARBA00057529"/>
    </source>
</evidence>
<dbReference type="PANTHER" id="PTHR31633">
    <property type="entry name" value="H/ACA RIBONUCLEOPROTEIN COMPLEX NON-CORE SUBUNIT NAF1"/>
    <property type="match status" value="1"/>
</dbReference>
<dbReference type="Pfam" id="PF04410">
    <property type="entry name" value="Gar1"/>
    <property type="match status" value="1"/>
</dbReference>
<dbReference type="FunFam" id="2.40.10.230:FF:000002">
    <property type="entry name" value="H/ACA ribonucleoprotein complex non-core subunit NAF1"/>
    <property type="match status" value="1"/>
</dbReference>
<feature type="compositionally biased region" description="Low complexity" evidence="11">
    <location>
        <begin position="80"/>
        <end position="89"/>
    </location>
</feature>
<keyword evidence="13" id="KW-1185">Reference proteome</keyword>
<keyword evidence="6" id="KW-0597">Phosphoprotein</keyword>
<keyword evidence="4" id="KW-0690">Ribosome biogenesis</keyword>
<evidence type="ECO:0000256" key="5">
    <source>
        <dbReference type="ARBA" id="ARBA00022552"/>
    </source>
</evidence>
<evidence type="ECO:0000256" key="1">
    <source>
        <dbReference type="ARBA" id="ARBA00004123"/>
    </source>
</evidence>
<dbReference type="GeneTree" id="ENSGT00390000004697"/>
<sequence length="406" mass="43546">MAASSAPPVDGDSGIVAEQLQTLRVACEGSSDARAAGPQEGGEQAPLSPERLCEEAPANSPELPRKPKPPWAALKGGFAAGNAPHSSAAAEEKPAAPRESNGWTSPGPVEQPQAGVPPSEKQEGRQPSEEAKVVDHQQPSSSPFAFQGGNSEQNGGLGLPTAAVGFLEEEALSKEKPVAQRSEKKGSLSGEGGESDNDTDADSSSSLSSSSPALLSDDDYQDKNENNSATTKKKSDSTKQAPLLVEDLMIILPESVKLMPFGQVASVIEHQVIIESEKGLPPVNENTVLFKENRHSLGKIFEIFGPVSHPFYVVQFNSLEHIQSKDIKIKDAVYFAPAVESFTQYIFPEKLKQEKGSDASWKNDEEPPPEALDFSDDEKEKAAKSHKKSQNIKRKKLRSQQNDSSK</sequence>
<comment type="subunit">
    <text evidence="10">During assembly of the complex, component of the small nucleolar ribonucleoprotein particles containing H/ACA-type snoRNAs (H/ACA snoRNPs) which contains NOLA2/NHP2, NOLA3/NOP10, NAF1 and DKC1/NOLA4. Interacts directly with DKC1/NOLA4.</text>
</comment>
<reference evidence="12" key="1">
    <citation type="submission" date="2025-08" db="UniProtKB">
        <authorList>
            <consortium name="Ensembl"/>
        </authorList>
    </citation>
    <scope>IDENTIFICATION</scope>
</reference>
<evidence type="ECO:0000256" key="4">
    <source>
        <dbReference type="ARBA" id="ARBA00022517"/>
    </source>
</evidence>
<accession>A0A8C5RMU6</accession>
<evidence type="ECO:0000256" key="10">
    <source>
        <dbReference type="ARBA" id="ARBA00063185"/>
    </source>
</evidence>
<feature type="compositionally biased region" description="Basic and acidic residues" evidence="11">
    <location>
        <begin position="120"/>
        <end position="135"/>
    </location>
</feature>
<name>A0A8C5RMU6_LATLA</name>
<feature type="compositionally biased region" description="Basic residues" evidence="11">
    <location>
        <begin position="384"/>
        <end position="398"/>
    </location>
</feature>
<dbReference type="InterPro" id="IPR040309">
    <property type="entry name" value="Naf1"/>
</dbReference>
<evidence type="ECO:0000256" key="7">
    <source>
        <dbReference type="ARBA" id="ARBA00022884"/>
    </source>
</evidence>
<comment type="subcellular location">
    <subcellularLocation>
        <location evidence="1">Nucleus</location>
    </subcellularLocation>
</comment>
<dbReference type="InterPro" id="IPR009000">
    <property type="entry name" value="Transl_B-barrel_sf"/>
</dbReference>
<feature type="compositionally biased region" description="Polar residues" evidence="11">
    <location>
        <begin position="137"/>
        <end position="154"/>
    </location>
</feature>
<evidence type="ECO:0000256" key="3">
    <source>
        <dbReference type="ARBA" id="ARBA00021438"/>
    </source>
</evidence>
<dbReference type="PANTHER" id="PTHR31633:SF1">
    <property type="entry name" value="H_ACA RIBONUCLEOPROTEIN COMPLEX NON-CORE SUBUNIT NAF1"/>
    <property type="match status" value="1"/>
</dbReference>
<dbReference type="GO" id="GO:0006364">
    <property type="term" value="P:rRNA processing"/>
    <property type="evidence" value="ECO:0007669"/>
    <property type="project" value="UniProtKB-KW"/>
</dbReference>
<dbReference type="InterPro" id="IPR038664">
    <property type="entry name" value="Gar1/Naf1_Cbf5-bd_sf"/>
</dbReference>
<organism evidence="12 13">
    <name type="scientific">Laticauda laticaudata</name>
    <name type="common">Blue-ringed sea krait</name>
    <name type="synonym">Blue-lipped sea krait</name>
    <dbReference type="NCBI Taxonomy" id="8630"/>
    <lineage>
        <taxon>Eukaryota</taxon>
        <taxon>Metazoa</taxon>
        <taxon>Chordata</taxon>
        <taxon>Craniata</taxon>
        <taxon>Vertebrata</taxon>
        <taxon>Euteleostomi</taxon>
        <taxon>Lepidosauria</taxon>
        <taxon>Squamata</taxon>
        <taxon>Bifurcata</taxon>
        <taxon>Unidentata</taxon>
        <taxon>Episquamata</taxon>
        <taxon>Toxicofera</taxon>
        <taxon>Serpentes</taxon>
        <taxon>Colubroidea</taxon>
        <taxon>Elapidae</taxon>
        <taxon>Laticaudinae</taxon>
        <taxon>Laticauda</taxon>
    </lineage>
</organism>
<feature type="compositionally biased region" description="Low complexity" evidence="11">
    <location>
        <begin position="202"/>
        <end position="215"/>
    </location>
</feature>
<evidence type="ECO:0000313" key="13">
    <source>
        <dbReference type="Proteomes" id="UP000694406"/>
    </source>
</evidence>
<dbReference type="InterPro" id="IPR007504">
    <property type="entry name" value="H/ACA_rnp_Gar1/Naf1"/>
</dbReference>
<proteinExistence type="inferred from homology"/>
<dbReference type="GO" id="GO:0001522">
    <property type="term" value="P:pseudouridine synthesis"/>
    <property type="evidence" value="ECO:0007669"/>
    <property type="project" value="InterPro"/>
</dbReference>
<evidence type="ECO:0000313" key="12">
    <source>
        <dbReference type="Ensembl" id="ENSLLTP00000005639.1"/>
    </source>
</evidence>